<dbReference type="Proteomes" id="UP000037515">
    <property type="component" value="Unassembled WGS sequence"/>
</dbReference>
<name>A0A0M0HJP4_VIBNE</name>
<dbReference type="EMBL" id="LHPJ01000026">
    <property type="protein sequence ID" value="KOO01948.1"/>
    <property type="molecule type" value="Genomic_DNA"/>
</dbReference>
<accession>A0A0M0HJP4</accession>
<feature type="compositionally biased region" description="Low complexity" evidence="1">
    <location>
        <begin position="41"/>
        <end position="50"/>
    </location>
</feature>
<comment type="caution">
    <text evidence="3">The sequence shown here is derived from an EMBL/GenBank/DDBJ whole genome shotgun (WGS) entry which is preliminary data.</text>
</comment>
<organism evidence="3 4">
    <name type="scientific">Vibrio nereis</name>
    <dbReference type="NCBI Taxonomy" id="693"/>
    <lineage>
        <taxon>Bacteria</taxon>
        <taxon>Pseudomonadati</taxon>
        <taxon>Pseudomonadota</taxon>
        <taxon>Gammaproteobacteria</taxon>
        <taxon>Vibrionales</taxon>
        <taxon>Vibrionaceae</taxon>
        <taxon>Vibrio</taxon>
    </lineage>
</organism>
<dbReference type="InterPro" id="IPR045618">
    <property type="entry name" value="DUF6444"/>
</dbReference>
<dbReference type="Pfam" id="PF20042">
    <property type="entry name" value="DUF6444"/>
    <property type="match status" value="1"/>
</dbReference>
<feature type="region of interest" description="Disordered" evidence="1">
    <location>
        <begin position="38"/>
        <end position="60"/>
    </location>
</feature>
<dbReference type="RefSeq" id="WP_053397059.1">
    <property type="nucleotide sequence ID" value="NZ_LHPJ01000026.1"/>
</dbReference>
<proteinExistence type="predicted"/>
<dbReference type="AlphaFoldDB" id="A0A0M0HJP4"/>
<evidence type="ECO:0000256" key="1">
    <source>
        <dbReference type="SAM" id="MobiDB-lite"/>
    </source>
</evidence>
<evidence type="ECO:0000313" key="3">
    <source>
        <dbReference type="EMBL" id="KOO01948.1"/>
    </source>
</evidence>
<evidence type="ECO:0000259" key="2">
    <source>
        <dbReference type="Pfam" id="PF20042"/>
    </source>
</evidence>
<reference evidence="4" key="1">
    <citation type="submission" date="2015-08" db="EMBL/GenBank/DDBJ databases">
        <title>Vibrio galatheae sp. nov., a novel member of the Vibrionaceae family isolated from the Solomon Islands.</title>
        <authorList>
            <person name="Giubergia S."/>
            <person name="Machado H."/>
            <person name="Mateiu R.V."/>
            <person name="Gram L."/>
        </authorList>
    </citation>
    <scope>NUCLEOTIDE SEQUENCE [LARGE SCALE GENOMIC DNA]</scope>
    <source>
        <strain evidence="4">DSM 19584</strain>
    </source>
</reference>
<gene>
    <name evidence="3" type="ORF">AKJ17_17245</name>
</gene>
<sequence>MKKKNHFTAEPPSVSNIGEANALIRELWAKLREYEERLALNSRNSSRSPSGDTPKARAERQKLNALVIEIRLELSQTTKGTEDR</sequence>
<keyword evidence="4" id="KW-1185">Reference proteome</keyword>
<feature type="domain" description="DUF6444" evidence="2">
    <location>
        <begin position="10"/>
        <end position="83"/>
    </location>
</feature>
<evidence type="ECO:0000313" key="4">
    <source>
        <dbReference type="Proteomes" id="UP000037515"/>
    </source>
</evidence>
<protein>
    <recommendedName>
        <fullName evidence="2">DUF6444 domain-containing protein</fullName>
    </recommendedName>
</protein>